<comment type="function">
    <text evidence="1 13">Transfers the gamma-phosphate of ATP to the 4'-position of a tetraacyldisaccharide 1-phosphate intermediate (termed DS-1-P) to form tetraacyldisaccharide 1,4'-bis-phosphate (lipid IVA).</text>
</comment>
<proteinExistence type="inferred from homology"/>
<evidence type="ECO:0000256" key="2">
    <source>
        <dbReference type="ARBA" id="ARBA00004870"/>
    </source>
</evidence>
<evidence type="ECO:0000256" key="11">
    <source>
        <dbReference type="ARBA" id="ARBA00023098"/>
    </source>
</evidence>
<dbReference type="Proteomes" id="UP000295008">
    <property type="component" value="Unassembled WGS sequence"/>
</dbReference>
<comment type="catalytic activity">
    <reaction evidence="13">
        <text>a lipid A disaccharide + ATP = a lipid IVA + ADP + H(+)</text>
        <dbReference type="Rhea" id="RHEA:67840"/>
        <dbReference type="ChEBI" id="CHEBI:15378"/>
        <dbReference type="ChEBI" id="CHEBI:30616"/>
        <dbReference type="ChEBI" id="CHEBI:176343"/>
        <dbReference type="ChEBI" id="CHEBI:176425"/>
        <dbReference type="ChEBI" id="CHEBI:456216"/>
        <dbReference type="EC" id="2.7.1.130"/>
    </reaction>
</comment>
<dbReference type="PANTHER" id="PTHR42724">
    <property type="entry name" value="TETRAACYLDISACCHARIDE 4'-KINASE"/>
    <property type="match status" value="1"/>
</dbReference>
<dbReference type="GO" id="GO:0009244">
    <property type="term" value="P:lipopolysaccharide core region biosynthetic process"/>
    <property type="evidence" value="ECO:0007669"/>
    <property type="project" value="TreeGrafter"/>
</dbReference>
<keyword evidence="10 13" id="KW-0067">ATP-binding</keyword>
<evidence type="ECO:0000256" key="4">
    <source>
        <dbReference type="ARBA" id="ARBA00016436"/>
    </source>
</evidence>
<comment type="pathway">
    <text evidence="2 13">Glycolipid biosynthesis; lipid IV(A) biosynthesis; lipid IV(A) from (3R)-3-hydroxytetradecanoyl-[acyl-carrier-protein] and UDP-N-acetyl-alpha-D-glucosamine: step 6/6.</text>
</comment>
<dbReference type="UniPathway" id="UPA00359">
    <property type="reaction ID" value="UER00482"/>
</dbReference>
<evidence type="ECO:0000256" key="6">
    <source>
        <dbReference type="ARBA" id="ARBA00022556"/>
    </source>
</evidence>
<evidence type="ECO:0000256" key="7">
    <source>
        <dbReference type="ARBA" id="ARBA00022679"/>
    </source>
</evidence>
<evidence type="ECO:0000256" key="8">
    <source>
        <dbReference type="ARBA" id="ARBA00022741"/>
    </source>
</evidence>
<evidence type="ECO:0000256" key="13">
    <source>
        <dbReference type="HAMAP-Rule" id="MF_00409"/>
    </source>
</evidence>
<dbReference type="EMBL" id="SLUN01000018">
    <property type="protein sequence ID" value="TCL64792.1"/>
    <property type="molecule type" value="Genomic_DNA"/>
</dbReference>
<evidence type="ECO:0000256" key="12">
    <source>
        <dbReference type="ARBA" id="ARBA00029757"/>
    </source>
</evidence>
<accession>A0A4R1RGQ0</accession>
<evidence type="ECO:0000313" key="14">
    <source>
        <dbReference type="EMBL" id="TCL64792.1"/>
    </source>
</evidence>
<dbReference type="NCBIfam" id="TIGR00682">
    <property type="entry name" value="lpxK"/>
    <property type="match status" value="1"/>
</dbReference>
<reference evidence="14 15" key="1">
    <citation type="submission" date="2019-03" db="EMBL/GenBank/DDBJ databases">
        <title>Genomic Encyclopedia of Type Strains, Phase IV (KMG-IV): sequencing the most valuable type-strain genomes for metagenomic binning, comparative biology and taxonomic classification.</title>
        <authorList>
            <person name="Goeker M."/>
        </authorList>
    </citation>
    <scope>NUCLEOTIDE SEQUENCE [LARGE SCALE GENOMIC DNA]</scope>
    <source>
        <strain evidence="14 15">LX-B</strain>
    </source>
</reference>
<dbReference type="RefSeq" id="WP_132015116.1">
    <property type="nucleotide sequence ID" value="NZ_SLUN01000018.1"/>
</dbReference>
<gene>
    <name evidence="13" type="primary">lpxK</name>
    <name evidence="14" type="ORF">EDC14_101891</name>
</gene>
<evidence type="ECO:0000256" key="5">
    <source>
        <dbReference type="ARBA" id="ARBA00022516"/>
    </source>
</evidence>
<comment type="caution">
    <text evidence="14">The sequence shown here is derived from an EMBL/GenBank/DDBJ whole genome shotgun (WGS) entry which is preliminary data.</text>
</comment>
<keyword evidence="7 13" id="KW-0808">Transferase</keyword>
<dbReference type="OrthoDB" id="9789797at2"/>
<keyword evidence="15" id="KW-1185">Reference proteome</keyword>
<dbReference type="GO" id="GO:0005524">
    <property type="term" value="F:ATP binding"/>
    <property type="evidence" value="ECO:0007669"/>
    <property type="project" value="UniProtKB-UniRule"/>
</dbReference>
<dbReference type="HAMAP" id="MF_00409">
    <property type="entry name" value="LpxK"/>
    <property type="match status" value="1"/>
</dbReference>
<sequence>MRREQPILDYLYRVVSGTEQGPLAGAVRLLLTGLEGLYRLLLGLNRALTRSRSLPVPVISVGNLVAGGTGKTPTVVWLVRWLRAGGRNPAILTRGYGGVAQKEGLVFCSDELSNLQPGLTGDEPYLLAKLLPGTRVSVGRDRLRMGQAALQCDPTIDCFVLDDGFQYWKLQRDYDIVVMDASNPFGNGRLIPRGILREPLSGLSRAQAVFLTRLERVDQVELERLTDRLIRENPELQVGLVEPLPPEIVKLSEWSDEPSPAAAVSFLEGRRCGAVTAIGNPQQFFDSLTGLGAELAFTKVYPDHHSWTPEEMESLIAELRETAITEIVVTAKDGVKLERFTELFQRAEIELLLLTLEFSVRNPQILSQIDARIQ</sequence>
<feature type="binding site" evidence="13">
    <location>
        <begin position="65"/>
        <end position="72"/>
    </location>
    <ligand>
        <name>ATP</name>
        <dbReference type="ChEBI" id="CHEBI:30616"/>
    </ligand>
</feature>
<keyword evidence="8 13" id="KW-0547">Nucleotide-binding</keyword>
<comment type="similarity">
    <text evidence="13">Belongs to the LpxK family.</text>
</comment>
<dbReference type="AlphaFoldDB" id="A0A4R1RGQ0"/>
<evidence type="ECO:0000256" key="9">
    <source>
        <dbReference type="ARBA" id="ARBA00022777"/>
    </source>
</evidence>
<dbReference type="SUPFAM" id="SSF52540">
    <property type="entry name" value="P-loop containing nucleoside triphosphate hydrolases"/>
    <property type="match status" value="1"/>
</dbReference>
<dbReference type="Pfam" id="PF02606">
    <property type="entry name" value="LpxK"/>
    <property type="match status" value="1"/>
</dbReference>
<dbReference type="PANTHER" id="PTHR42724:SF1">
    <property type="entry name" value="TETRAACYLDISACCHARIDE 4'-KINASE, MITOCHONDRIAL-RELATED"/>
    <property type="match status" value="1"/>
</dbReference>
<evidence type="ECO:0000256" key="10">
    <source>
        <dbReference type="ARBA" id="ARBA00022840"/>
    </source>
</evidence>
<organism evidence="14 15">
    <name type="scientific">Hydrogenispora ethanolica</name>
    <dbReference type="NCBI Taxonomy" id="1082276"/>
    <lineage>
        <taxon>Bacteria</taxon>
        <taxon>Bacillati</taxon>
        <taxon>Bacillota</taxon>
        <taxon>Hydrogenispora</taxon>
    </lineage>
</organism>
<dbReference type="EC" id="2.7.1.130" evidence="3 13"/>
<evidence type="ECO:0000313" key="15">
    <source>
        <dbReference type="Proteomes" id="UP000295008"/>
    </source>
</evidence>
<dbReference type="InterPro" id="IPR003758">
    <property type="entry name" value="LpxK"/>
</dbReference>
<evidence type="ECO:0000256" key="3">
    <source>
        <dbReference type="ARBA" id="ARBA00012071"/>
    </source>
</evidence>
<keyword evidence="9 13" id="KW-0418">Kinase</keyword>
<evidence type="ECO:0000256" key="1">
    <source>
        <dbReference type="ARBA" id="ARBA00002274"/>
    </source>
</evidence>
<dbReference type="GO" id="GO:0005886">
    <property type="term" value="C:plasma membrane"/>
    <property type="evidence" value="ECO:0007669"/>
    <property type="project" value="TreeGrafter"/>
</dbReference>
<keyword evidence="5 13" id="KW-0444">Lipid biosynthesis</keyword>
<dbReference type="GO" id="GO:0009029">
    <property type="term" value="F:lipid-A 4'-kinase activity"/>
    <property type="evidence" value="ECO:0007669"/>
    <property type="project" value="UniProtKB-UniRule"/>
</dbReference>
<keyword evidence="6 13" id="KW-0441">Lipid A biosynthesis</keyword>
<name>A0A4R1RGQ0_HYDET</name>
<keyword evidence="11 13" id="KW-0443">Lipid metabolism</keyword>
<dbReference type="GO" id="GO:0009245">
    <property type="term" value="P:lipid A biosynthetic process"/>
    <property type="evidence" value="ECO:0007669"/>
    <property type="project" value="UniProtKB-UniRule"/>
</dbReference>
<protein>
    <recommendedName>
        <fullName evidence="4 13">Tetraacyldisaccharide 4'-kinase</fullName>
        <ecNumber evidence="3 13">2.7.1.130</ecNumber>
    </recommendedName>
    <alternativeName>
        <fullName evidence="12 13">Lipid A 4'-kinase</fullName>
    </alternativeName>
</protein>
<dbReference type="InterPro" id="IPR027417">
    <property type="entry name" value="P-loop_NTPase"/>
</dbReference>